<dbReference type="Proteomes" id="UP001501666">
    <property type="component" value="Unassembled WGS sequence"/>
</dbReference>
<proteinExistence type="predicted"/>
<evidence type="ECO:0000313" key="3">
    <source>
        <dbReference type="Proteomes" id="UP001501666"/>
    </source>
</evidence>
<gene>
    <name evidence="2" type="ORF">GCM10010412_028540</name>
</gene>
<keyword evidence="3" id="KW-1185">Reference proteome</keyword>
<dbReference type="EMBL" id="BAAATE010000006">
    <property type="protein sequence ID" value="GAA2657674.1"/>
    <property type="molecule type" value="Genomic_DNA"/>
</dbReference>
<feature type="region of interest" description="Disordered" evidence="1">
    <location>
        <begin position="18"/>
        <end position="64"/>
    </location>
</feature>
<organism evidence="2 3">
    <name type="scientific">Nonomuraea recticatena</name>
    <dbReference type="NCBI Taxonomy" id="46178"/>
    <lineage>
        <taxon>Bacteria</taxon>
        <taxon>Bacillati</taxon>
        <taxon>Actinomycetota</taxon>
        <taxon>Actinomycetes</taxon>
        <taxon>Streptosporangiales</taxon>
        <taxon>Streptosporangiaceae</taxon>
        <taxon>Nonomuraea</taxon>
    </lineage>
</organism>
<comment type="caution">
    <text evidence="2">The sequence shown here is derived from an EMBL/GenBank/DDBJ whole genome shotgun (WGS) entry which is preliminary data.</text>
</comment>
<name>A0ABN3RPK1_9ACTN</name>
<evidence type="ECO:0000313" key="2">
    <source>
        <dbReference type="EMBL" id="GAA2657674.1"/>
    </source>
</evidence>
<reference evidence="2 3" key="1">
    <citation type="journal article" date="2019" name="Int. J. Syst. Evol. Microbiol.">
        <title>The Global Catalogue of Microorganisms (GCM) 10K type strain sequencing project: providing services to taxonomists for standard genome sequencing and annotation.</title>
        <authorList>
            <consortium name="The Broad Institute Genomics Platform"/>
            <consortium name="The Broad Institute Genome Sequencing Center for Infectious Disease"/>
            <person name="Wu L."/>
            <person name="Ma J."/>
        </authorList>
    </citation>
    <scope>NUCLEOTIDE SEQUENCE [LARGE SCALE GENOMIC DNA]</scope>
    <source>
        <strain evidence="2 3">JCM 6835</strain>
    </source>
</reference>
<accession>A0ABN3RPK1</accession>
<protein>
    <submittedName>
        <fullName evidence="2">Uncharacterized protein</fullName>
    </submittedName>
</protein>
<sequence length="184" mass="20549">MRFLAAYGRNVFHITDRPPAVGLPPPARGAGRGTSAVLTSHRTEADTMPTSQQQPDLAPEGPPNPADLVEQLIVAAEKRGLKVTRIASAVLQFRQLPDYSHLDDTERVLAEQMFKGLMQYVVLLPDSDKSQENGKPLHLAWYWWWRGERLSRRTDEMERLADASAIDEAADRIARVLALLPSEV</sequence>
<evidence type="ECO:0000256" key="1">
    <source>
        <dbReference type="SAM" id="MobiDB-lite"/>
    </source>
</evidence>